<evidence type="ECO:0000256" key="3">
    <source>
        <dbReference type="ARBA" id="ARBA00022622"/>
    </source>
</evidence>
<dbReference type="InterPro" id="IPR044788">
    <property type="entry name" value="X8_dom_prot"/>
</dbReference>
<evidence type="ECO:0000256" key="8">
    <source>
        <dbReference type="ARBA" id="ARBA00023288"/>
    </source>
</evidence>
<evidence type="ECO:0000256" key="6">
    <source>
        <dbReference type="ARBA" id="ARBA00023157"/>
    </source>
</evidence>
<dbReference type="PANTHER" id="PTHR31044">
    <property type="entry name" value="BETA-1,3 GLUCANASE"/>
    <property type="match status" value="1"/>
</dbReference>
<evidence type="ECO:0000313" key="12">
    <source>
        <dbReference type="Proteomes" id="UP000811246"/>
    </source>
</evidence>
<sequence>MAKTLGFSSLLLFLTLLDVPHSRASIPQKRTVSRAQNGVVGTELWCVAKNNAEDAALQASLDWACGPGAADCGPIRQGGSCYDPNDIQATASFAFNDYYLRHGLTDDSSFLFFDNTAALTSLNPSHDKCKFPSSLSVNNGGLSSPTTTVGMGPSEHMSGCTQIGQHWFWPVITCHMFILITWVVSQW</sequence>
<evidence type="ECO:0000256" key="7">
    <source>
        <dbReference type="ARBA" id="ARBA00023180"/>
    </source>
</evidence>
<keyword evidence="5" id="KW-0472">Membrane</keyword>
<dbReference type="SMART" id="SM00768">
    <property type="entry name" value="X8"/>
    <property type="match status" value="1"/>
</dbReference>
<dbReference type="Pfam" id="PF07983">
    <property type="entry name" value="X8"/>
    <property type="match status" value="1"/>
</dbReference>
<evidence type="ECO:0000256" key="1">
    <source>
        <dbReference type="ARBA" id="ARBA00004609"/>
    </source>
</evidence>
<dbReference type="GO" id="GO:0005886">
    <property type="term" value="C:plasma membrane"/>
    <property type="evidence" value="ECO:0007669"/>
    <property type="project" value="UniProtKB-SubCell"/>
</dbReference>
<dbReference type="GO" id="GO:0098552">
    <property type="term" value="C:side of membrane"/>
    <property type="evidence" value="ECO:0007669"/>
    <property type="project" value="UniProtKB-KW"/>
</dbReference>
<evidence type="ECO:0000256" key="5">
    <source>
        <dbReference type="ARBA" id="ARBA00023136"/>
    </source>
</evidence>
<protein>
    <recommendedName>
        <fullName evidence="10">X8 domain-containing protein</fullName>
    </recommendedName>
</protein>
<feature type="domain" description="X8" evidence="10">
    <location>
        <begin position="44"/>
        <end position="131"/>
    </location>
</feature>
<keyword evidence="4 9" id="KW-0732">Signal</keyword>
<dbReference type="InterPro" id="IPR012946">
    <property type="entry name" value="X8"/>
</dbReference>
<evidence type="ECO:0000256" key="9">
    <source>
        <dbReference type="SAM" id="SignalP"/>
    </source>
</evidence>
<keyword evidence="2" id="KW-1003">Cell membrane</keyword>
<evidence type="ECO:0000256" key="2">
    <source>
        <dbReference type="ARBA" id="ARBA00022475"/>
    </source>
</evidence>
<evidence type="ECO:0000313" key="11">
    <source>
        <dbReference type="EMBL" id="KAG6722763.1"/>
    </source>
</evidence>
<gene>
    <name evidence="11" type="ORF">I3842_03G176500</name>
</gene>
<name>A0A922FLZ4_CARIL</name>
<comment type="subcellular location">
    <subcellularLocation>
        <location evidence="1">Cell membrane</location>
        <topology evidence="1">Lipid-anchor</topology>
        <topology evidence="1">GPI-anchor</topology>
    </subcellularLocation>
</comment>
<dbReference type="EMBL" id="CM031827">
    <property type="protein sequence ID" value="KAG6722763.1"/>
    <property type="molecule type" value="Genomic_DNA"/>
</dbReference>
<keyword evidence="6" id="KW-1015">Disulfide bond</keyword>
<keyword evidence="3" id="KW-0336">GPI-anchor</keyword>
<comment type="caution">
    <text evidence="11">The sequence shown here is derived from an EMBL/GenBank/DDBJ whole genome shotgun (WGS) entry which is preliminary data.</text>
</comment>
<accession>A0A922FLZ4</accession>
<feature type="chain" id="PRO_5037893458" description="X8 domain-containing protein" evidence="9">
    <location>
        <begin position="25"/>
        <end position="187"/>
    </location>
</feature>
<keyword evidence="7" id="KW-0325">Glycoprotein</keyword>
<dbReference type="FunFam" id="1.20.58.1040:FF:000001">
    <property type="entry name" value="Glucan endo-1,3-beta-glucosidase 4"/>
    <property type="match status" value="1"/>
</dbReference>
<organism evidence="11 12">
    <name type="scientific">Carya illinoinensis</name>
    <name type="common">Pecan</name>
    <dbReference type="NCBI Taxonomy" id="32201"/>
    <lineage>
        <taxon>Eukaryota</taxon>
        <taxon>Viridiplantae</taxon>
        <taxon>Streptophyta</taxon>
        <taxon>Embryophyta</taxon>
        <taxon>Tracheophyta</taxon>
        <taxon>Spermatophyta</taxon>
        <taxon>Magnoliopsida</taxon>
        <taxon>eudicotyledons</taxon>
        <taxon>Gunneridae</taxon>
        <taxon>Pentapetalae</taxon>
        <taxon>rosids</taxon>
        <taxon>fabids</taxon>
        <taxon>Fagales</taxon>
        <taxon>Juglandaceae</taxon>
        <taxon>Carya</taxon>
    </lineage>
</organism>
<dbReference type="GO" id="GO:0009506">
    <property type="term" value="C:plasmodesma"/>
    <property type="evidence" value="ECO:0007669"/>
    <property type="project" value="UniProtKB-ARBA"/>
</dbReference>
<dbReference type="Proteomes" id="UP000811246">
    <property type="component" value="Chromosome 3"/>
</dbReference>
<evidence type="ECO:0000259" key="10">
    <source>
        <dbReference type="SMART" id="SM00768"/>
    </source>
</evidence>
<proteinExistence type="predicted"/>
<dbReference type="AlphaFoldDB" id="A0A922FLZ4"/>
<dbReference type="PANTHER" id="PTHR31044:SF33">
    <property type="entry name" value="PLASMODESMATA CALLOSE-BINDING PROTEIN 5"/>
    <property type="match status" value="1"/>
</dbReference>
<reference evidence="11" key="1">
    <citation type="submission" date="2021-01" db="EMBL/GenBank/DDBJ databases">
        <authorList>
            <person name="Lovell J.T."/>
            <person name="Bentley N."/>
            <person name="Bhattarai G."/>
            <person name="Jenkins J.W."/>
            <person name="Sreedasyam A."/>
            <person name="Alarcon Y."/>
            <person name="Bock C."/>
            <person name="Boston L."/>
            <person name="Carlson J."/>
            <person name="Cervantes K."/>
            <person name="Clermont K."/>
            <person name="Krom N."/>
            <person name="Kubenka K."/>
            <person name="Mamidi S."/>
            <person name="Mattison C."/>
            <person name="Monteros M."/>
            <person name="Pisani C."/>
            <person name="Plott C."/>
            <person name="Rajasekar S."/>
            <person name="Rhein H.S."/>
            <person name="Rohla C."/>
            <person name="Song M."/>
            <person name="Hilaire R.S."/>
            <person name="Shu S."/>
            <person name="Wells L."/>
            <person name="Wang X."/>
            <person name="Webber J."/>
            <person name="Heerema R.J."/>
            <person name="Klein P."/>
            <person name="Conner P."/>
            <person name="Grauke L."/>
            <person name="Grimwood J."/>
            <person name="Schmutz J."/>
            <person name="Randall J.J."/>
        </authorList>
    </citation>
    <scope>NUCLEOTIDE SEQUENCE</scope>
    <source>
        <tissue evidence="11">Leaf</tissue>
    </source>
</reference>
<keyword evidence="8" id="KW-0449">Lipoprotein</keyword>
<feature type="signal peptide" evidence="9">
    <location>
        <begin position="1"/>
        <end position="24"/>
    </location>
</feature>
<evidence type="ECO:0000256" key="4">
    <source>
        <dbReference type="ARBA" id="ARBA00022729"/>
    </source>
</evidence>